<dbReference type="SUPFAM" id="SSF55073">
    <property type="entry name" value="Nucleotide cyclase"/>
    <property type="match status" value="1"/>
</dbReference>
<dbReference type="EMBL" id="RJUK01000001">
    <property type="protein sequence ID" value="ROQ19788.1"/>
    <property type="molecule type" value="Genomic_DNA"/>
</dbReference>
<dbReference type="SUPFAM" id="SSF49879">
    <property type="entry name" value="SMAD/FHA domain"/>
    <property type="match status" value="1"/>
</dbReference>
<dbReference type="Gene3D" id="2.60.200.20">
    <property type="match status" value="1"/>
</dbReference>
<dbReference type="CDD" id="cd00060">
    <property type="entry name" value="FHA"/>
    <property type="match status" value="1"/>
</dbReference>
<dbReference type="InterPro" id="IPR008984">
    <property type="entry name" value="SMAD_FHA_dom_sf"/>
</dbReference>
<gene>
    <name evidence="3" type="ORF">EDC38_0376</name>
</gene>
<proteinExistence type="predicted"/>
<accession>A0A3N1NWX5</accession>
<dbReference type="InterPro" id="IPR029787">
    <property type="entry name" value="Nucleotide_cyclase"/>
</dbReference>
<keyword evidence="4" id="KW-1185">Reference proteome</keyword>
<dbReference type="PANTHER" id="PTHR43081:SF1">
    <property type="entry name" value="ADENYLATE CYCLASE, TERMINAL-DIFFERENTIATION SPECIFIC"/>
    <property type="match status" value="1"/>
</dbReference>
<dbReference type="GO" id="GO:0009190">
    <property type="term" value="P:cyclic nucleotide biosynthetic process"/>
    <property type="evidence" value="ECO:0007669"/>
    <property type="project" value="InterPro"/>
</dbReference>
<dbReference type="PANTHER" id="PTHR43081">
    <property type="entry name" value="ADENYLATE CYCLASE, TERMINAL-DIFFERENTIATION SPECIFIC-RELATED"/>
    <property type="match status" value="1"/>
</dbReference>
<dbReference type="InterPro" id="IPR001054">
    <property type="entry name" value="A/G_cyclase"/>
</dbReference>
<feature type="domain" description="FHA" evidence="1">
    <location>
        <begin position="209"/>
        <end position="258"/>
    </location>
</feature>
<name>A0A3N1NWX5_9GAMM</name>
<dbReference type="PROSITE" id="PS50006">
    <property type="entry name" value="FHA_DOMAIN"/>
    <property type="match status" value="1"/>
</dbReference>
<dbReference type="InterPro" id="IPR050697">
    <property type="entry name" value="Adenylyl/Guanylyl_Cyclase_3/4"/>
</dbReference>
<reference evidence="3 4" key="1">
    <citation type="submission" date="2018-11" db="EMBL/GenBank/DDBJ databases">
        <title>Genomic Encyclopedia of Type Strains, Phase IV (KMG-IV): sequencing the most valuable type-strain genomes for metagenomic binning, comparative biology and taxonomic classification.</title>
        <authorList>
            <person name="Goeker M."/>
        </authorList>
    </citation>
    <scope>NUCLEOTIDE SEQUENCE [LARGE SCALE GENOMIC DNA]</scope>
    <source>
        <strain evidence="3 4">DSM 16974</strain>
    </source>
</reference>
<dbReference type="Proteomes" id="UP000273643">
    <property type="component" value="Unassembled WGS sequence"/>
</dbReference>
<comment type="caution">
    <text evidence="3">The sequence shown here is derived from an EMBL/GenBank/DDBJ whole genome shotgun (WGS) entry which is preliminary data.</text>
</comment>
<dbReference type="Gene3D" id="3.30.70.1230">
    <property type="entry name" value="Nucleotide cyclase"/>
    <property type="match status" value="1"/>
</dbReference>
<dbReference type="Pfam" id="PF00498">
    <property type="entry name" value="FHA"/>
    <property type="match status" value="1"/>
</dbReference>
<dbReference type="GO" id="GO:0035556">
    <property type="term" value="P:intracellular signal transduction"/>
    <property type="evidence" value="ECO:0007669"/>
    <property type="project" value="InterPro"/>
</dbReference>
<dbReference type="OrthoDB" id="9806704at2"/>
<dbReference type="InterPro" id="IPR000253">
    <property type="entry name" value="FHA_dom"/>
</dbReference>
<evidence type="ECO:0000313" key="4">
    <source>
        <dbReference type="Proteomes" id="UP000273643"/>
    </source>
</evidence>
<dbReference type="GO" id="GO:0004016">
    <property type="term" value="F:adenylate cyclase activity"/>
    <property type="evidence" value="ECO:0007669"/>
    <property type="project" value="UniProtKB-ARBA"/>
</dbReference>
<dbReference type="CDD" id="cd07302">
    <property type="entry name" value="CHD"/>
    <property type="match status" value="1"/>
</dbReference>
<dbReference type="PROSITE" id="PS50125">
    <property type="entry name" value="GUANYLATE_CYCLASE_2"/>
    <property type="match status" value="1"/>
</dbReference>
<dbReference type="RefSeq" id="WP_123637087.1">
    <property type="nucleotide sequence ID" value="NZ_RJUK01000001.1"/>
</dbReference>
<dbReference type="AlphaFoldDB" id="A0A3N1NWX5"/>
<evidence type="ECO:0000259" key="1">
    <source>
        <dbReference type="PROSITE" id="PS50006"/>
    </source>
</evidence>
<feature type="domain" description="Guanylate cyclase" evidence="2">
    <location>
        <begin position="9"/>
        <end position="116"/>
    </location>
</feature>
<evidence type="ECO:0000313" key="3">
    <source>
        <dbReference type="EMBL" id="ROQ19788.1"/>
    </source>
</evidence>
<dbReference type="Pfam" id="PF00211">
    <property type="entry name" value="Guanylate_cyc"/>
    <property type="match status" value="1"/>
</dbReference>
<evidence type="ECO:0000259" key="2">
    <source>
        <dbReference type="PROSITE" id="PS50125"/>
    </source>
</evidence>
<organism evidence="3 4">
    <name type="scientific">Marinimicrobium koreense</name>
    <dbReference type="NCBI Taxonomy" id="306545"/>
    <lineage>
        <taxon>Bacteria</taxon>
        <taxon>Pseudomonadati</taxon>
        <taxon>Pseudomonadota</taxon>
        <taxon>Gammaproteobacteria</taxon>
        <taxon>Cellvibrionales</taxon>
        <taxon>Cellvibrionaceae</taxon>
        <taxon>Marinimicrobium</taxon>
    </lineage>
</organism>
<dbReference type="SMART" id="SM00240">
    <property type="entry name" value="FHA"/>
    <property type="match status" value="1"/>
</dbReference>
<sequence>MTAINRTLAIMFADVSGSSALYKRLGNLLAKRSVDGAIDIMTHVTESYQGHVVKTLGDEVMARFDTAQAACDAAVAMQREARHAGVALRIGIAFGPALLDDNDVFGEAVNDAAFVAKVARANQIVLTQTLVDELQGATREHCQEFDRVAVKGETRHSLIYRLQWETPTQSHSATTVMSIEEIAGKMSRYQLHLTLGSEELTIHPEQTPYIIGRDPIKAHLHVQSGLASRDHCHVIFRRGKFVLVDHSTNGTYVSGPDQPEMYLRREEFPLFGSGTISIGQPAERAGEWLIHYRL</sequence>
<protein>
    <submittedName>
        <fullName evidence="3">Class 3 adenylate cyclase</fullName>
    </submittedName>
</protein>